<dbReference type="Proteomes" id="UP000305906">
    <property type="component" value="Unassembled WGS sequence"/>
</dbReference>
<dbReference type="InterPro" id="IPR052357">
    <property type="entry name" value="Orn_Lys_Arg_decarboxylase-I"/>
</dbReference>
<evidence type="ECO:0000313" key="4">
    <source>
        <dbReference type="EMBL" id="TLS45317.1"/>
    </source>
</evidence>
<dbReference type="Pfam" id="PF03711">
    <property type="entry name" value="OKR_DC_1_C"/>
    <property type="match status" value="1"/>
</dbReference>
<evidence type="ECO:0000256" key="1">
    <source>
        <dbReference type="ARBA" id="ARBA00001933"/>
    </source>
</evidence>
<proteinExistence type="predicted"/>
<comment type="cofactor">
    <cofactor evidence="1">
        <name>pyridoxal 5'-phosphate</name>
        <dbReference type="ChEBI" id="CHEBI:597326"/>
    </cofactor>
</comment>
<dbReference type="PANTHER" id="PTHR43277:SF4">
    <property type="entry name" value="ARGININE DECARBOXYLASE"/>
    <property type="match status" value="1"/>
</dbReference>
<comment type="caution">
    <text evidence="4">The sequence shown here is derived from an EMBL/GenBank/DDBJ whole genome shotgun (WGS) entry which is preliminary data.</text>
</comment>
<evidence type="ECO:0000313" key="5">
    <source>
        <dbReference type="Proteomes" id="UP000305906"/>
    </source>
</evidence>
<reference evidence="4 5" key="1">
    <citation type="submission" date="2019-05" db="EMBL/GenBank/DDBJ databases">
        <title>Streptomyces sp. NEAU-C151, a novel actinomycete isolated from soil.</title>
        <authorList>
            <person name="Han L."/>
            <person name="Jiang H."/>
        </authorList>
    </citation>
    <scope>NUCLEOTIDE SEQUENCE [LARGE SCALE GENOMIC DNA]</scope>
    <source>
        <strain evidence="4 5">NEAU-C151</strain>
    </source>
</reference>
<dbReference type="GO" id="GO:0003824">
    <property type="term" value="F:catalytic activity"/>
    <property type="evidence" value="ECO:0007669"/>
    <property type="project" value="InterPro"/>
</dbReference>
<dbReference type="SUPFAM" id="SSF55904">
    <property type="entry name" value="Ornithine decarboxylase C-terminal domain"/>
    <property type="match status" value="1"/>
</dbReference>
<accession>A0A5R9FN12</accession>
<dbReference type="PANTHER" id="PTHR43277">
    <property type="entry name" value="ARGININE DECARBOXYLASE"/>
    <property type="match status" value="1"/>
</dbReference>
<protein>
    <recommendedName>
        <fullName evidence="3">Orn/Lys/Arg decarboxylase C-terminal domain-containing protein</fullName>
    </recommendedName>
</protein>
<gene>
    <name evidence="4" type="ORF">FE633_16130</name>
</gene>
<dbReference type="InterPro" id="IPR036633">
    <property type="entry name" value="Prn/Lys/Arg_de-COase_C_sf"/>
</dbReference>
<name>A0A5R9FN12_9ACTN</name>
<evidence type="ECO:0000256" key="2">
    <source>
        <dbReference type="ARBA" id="ARBA00022898"/>
    </source>
</evidence>
<organism evidence="4 5">
    <name type="scientific">Streptomyces montanus</name>
    <dbReference type="NCBI Taxonomy" id="2580423"/>
    <lineage>
        <taxon>Bacteria</taxon>
        <taxon>Bacillati</taxon>
        <taxon>Actinomycetota</taxon>
        <taxon>Actinomycetes</taxon>
        <taxon>Kitasatosporales</taxon>
        <taxon>Streptomycetaceae</taxon>
        <taxon>Streptomyces</taxon>
    </lineage>
</organism>
<feature type="domain" description="Orn/Lys/Arg decarboxylase C-terminal" evidence="3">
    <location>
        <begin position="146"/>
        <end position="208"/>
    </location>
</feature>
<sequence>MGGPPRIRRQEEDMARGPHRSALRLAAQVRAAIDEMPGLNVLGRDDLVGPGLSRDFDPLPVVIDVSGLGMSGYRAADWLRGAHRLDMHLVDHRRISAQLTHADSTATTQPLLDALRDLAAHAAEPADGRPVIDVPSGQDMRMEQTCRPRDAYFGPARAVPLEQAVGRVSAEMITPYPPGIPAVLPGERLTEPVLRYLRTGLRAGMNLPDASDAELRTIRVRV</sequence>
<evidence type="ECO:0000259" key="3">
    <source>
        <dbReference type="Pfam" id="PF03711"/>
    </source>
</evidence>
<dbReference type="InterPro" id="IPR008286">
    <property type="entry name" value="Prn/Lys/Arg_de-COase_C"/>
</dbReference>
<keyword evidence="2" id="KW-0663">Pyridoxal phosphate</keyword>
<dbReference type="Gene3D" id="3.90.105.10">
    <property type="entry name" value="Molybdopterin biosynthesis moea protein, domain 2"/>
    <property type="match status" value="1"/>
</dbReference>
<dbReference type="EMBL" id="VBZC01000015">
    <property type="protein sequence ID" value="TLS45317.1"/>
    <property type="molecule type" value="Genomic_DNA"/>
</dbReference>
<dbReference type="AlphaFoldDB" id="A0A5R9FN12"/>
<keyword evidence="5" id="KW-1185">Reference proteome</keyword>